<evidence type="ECO:0000313" key="1">
    <source>
        <dbReference type="EMBL" id="TYZ29955.1"/>
    </source>
</evidence>
<comment type="caution">
    <text evidence="1">The sequence shown here is derived from an EMBL/GenBank/DDBJ whole genome shotgun (WGS) entry which is preliminary data.</text>
</comment>
<dbReference type="EMBL" id="VTOZ01000005">
    <property type="protein sequence ID" value="TYZ29955.1"/>
    <property type="molecule type" value="Genomic_DNA"/>
</dbReference>
<proteinExistence type="predicted"/>
<dbReference type="RefSeq" id="WP_149188514.1">
    <property type="nucleotide sequence ID" value="NZ_VTOZ01000005.1"/>
</dbReference>
<gene>
    <name evidence="1" type="ORF">FZ041_03310</name>
</gene>
<keyword evidence="2" id="KW-1185">Reference proteome</keyword>
<dbReference type="AlphaFoldDB" id="A0A5D6WRX9"/>
<dbReference type="GO" id="GO:0016020">
    <property type="term" value="C:membrane"/>
    <property type="evidence" value="ECO:0007669"/>
    <property type="project" value="InterPro"/>
</dbReference>
<evidence type="ECO:0008006" key="3">
    <source>
        <dbReference type="Google" id="ProtNLM"/>
    </source>
</evidence>
<dbReference type="SUPFAM" id="SSF53756">
    <property type="entry name" value="UDP-Glycosyltransferase/glycogen phosphorylase"/>
    <property type="match status" value="1"/>
</dbReference>
<dbReference type="Pfam" id="PF04464">
    <property type="entry name" value="Glyphos_transf"/>
    <property type="match status" value="1"/>
</dbReference>
<reference evidence="1 2" key="1">
    <citation type="submission" date="2019-08" db="EMBL/GenBank/DDBJ databases">
        <title>Selenomonas sp. mPRGC5 and Selenomonas sp. mPRGC8 isolated from ruminal fluid of dairy goat (Capra hircus).</title>
        <authorList>
            <person name="Poothong S."/>
            <person name="Nuengjamnong C."/>
            <person name="Tanasupawat S."/>
        </authorList>
    </citation>
    <scope>NUCLEOTIDE SEQUENCE [LARGE SCALE GENOMIC DNA]</scope>
    <source>
        <strain evidence="2">mPRGC8</strain>
    </source>
</reference>
<evidence type="ECO:0000313" key="2">
    <source>
        <dbReference type="Proteomes" id="UP000322783"/>
    </source>
</evidence>
<dbReference type="InterPro" id="IPR043148">
    <property type="entry name" value="TagF_C"/>
</dbReference>
<dbReference type="Proteomes" id="UP000322783">
    <property type="component" value="Unassembled WGS sequence"/>
</dbReference>
<accession>A0A5D6WRX9</accession>
<sequence length="351" mass="41365">MAISEKIYGENGDLNHENYGKNEAYEYCKSFFDDTINGYENKKWFDLQVLNPDDVFVNRPYDIHMPPQYRSEVLSKYCKLCFIPYAYCENIWTTKISYYMYYLDSVFIVFTENMARCKDLNNVYKRCFHANWKKIAYLGFTRFDLHKTALVYKSDFKKVVWLPRWSTDKTINPSTFFKFKDSIIKFFKTNIQYQLICRPHPLMLRNYVSSGEMTKKEEEFIALFDEIDNFLLDSSPDYLSCLKAADVIVSDWSSLLVEEIATGNPVIYCGSDKGWNLDAKYRSKLMYKAHIDIELINNLQTLLNGNDPLQGKRIEYINSSLRHDGKTGERIVSFLIDDYMGRVQKNSLKKV</sequence>
<dbReference type="Gene3D" id="3.40.50.12580">
    <property type="match status" value="1"/>
</dbReference>
<dbReference type="GO" id="GO:0047355">
    <property type="term" value="F:CDP-glycerol glycerophosphotransferase activity"/>
    <property type="evidence" value="ECO:0007669"/>
    <property type="project" value="InterPro"/>
</dbReference>
<dbReference type="InterPro" id="IPR007554">
    <property type="entry name" value="Glycerophosphate_synth"/>
</dbReference>
<name>A0A5D6WRX9_9FIRM</name>
<organism evidence="1 2">
    <name type="scientific">Selenomonas caprae</name>
    <dbReference type="NCBI Taxonomy" id="2606905"/>
    <lineage>
        <taxon>Bacteria</taxon>
        <taxon>Bacillati</taxon>
        <taxon>Bacillota</taxon>
        <taxon>Negativicutes</taxon>
        <taxon>Selenomonadales</taxon>
        <taxon>Selenomonadaceae</taxon>
        <taxon>Selenomonas</taxon>
    </lineage>
</organism>
<protein>
    <recommendedName>
        <fullName evidence="3">CDP-glycerol--glycerophosphate glycerophosphotransferase</fullName>
    </recommendedName>
</protein>